<sequence length="307" mass="33223">MLLALSSVCIFFVGHAQQFSGNATISALMTKKTVSAVFAFGDSILDTGNNNNLRTLSKCNFFPYGRNFVGGKATGRFGNGRVFSDMIAEGLGLKTLLPAYRDPALSNNDLPTGVCFASGGSGLDDRTAKIQGVIWVPDQVKDFQAVRTQYTVSAYTDLMVTWTDNLLKSLYAMGARKFAVLGTLPLGCLPGARNIVGNLLKICSVFANQEAATFNQKLSSNLNNLGRTLPGAKFVYVDMYNSLLNLINNPRASGFIDVADGCCCMPTSPIPCLDASRYVFWDYGHPSEKSYKTIVPKIIEEIKAKLA</sequence>
<dbReference type="GO" id="GO:0016298">
    <property type="term" value="F:lipase activity"/>
    <property type="evidence" value="ECO:0007669"/>
    <property type="project" value="InterPro"/>
</dbReference>
<dbReference type="InterPro" id="IPR050592">
    <property type="entry name" value="GDSL_lipolytic_enzyme"/>
</dbReference>
<gene>
    <name evidence="3" type="ORF">ANE_LOCUS2729</name>
</gene>
<evidence type="ECO:0008006" key="5">
    <source>
        <dbReference type="Google" id="ProtNLM"/>
    </source>
</evidence>
<proteinExistence type="inferred from homology"/>
<keyword evidence="4" id="KW-1185">Reference proteome</keyword>
<dbReference type="AlphaFoldDB" id="A0A565ATQ5"/>
<dbReference type="InterPro" id="IPR035669">
    <property type="entry name" value="SGNH_plant_lipase-like"/>
</dbReference>
<dbReference type="GO" id="GO:0005576">
    <property type="term" value="C:extracellular region"/>
    <property type="evidence" value="ECO:0007669"/>
    <property type="project" value="TreeGrafter"/>
</dbReference>
<feature type="chain" id="PRO_5022089653" description="SGNH hydrolase-type esterase domain-containing protein" evidence="2">
    <location>
        <begin position="17"/>
        <end position="307"/>
    </location>
</feature>
<name>A0A565ATQ5_9BRAS</name>
<dbReference type="PANTHER" id="PTHR45642">
    <property type="entry name" value="GDSL ESTERASE/LIPASE EXL3"/>
    <property type="match status" value="1"/>
</dbReference>
<dbReference type="OrthoDB" id="1600564at2759"/>
<evidence type="ECO:0000256" key="2">
    <source>
        <dbReference type="SAM" id="SignalP"/>
    </source>
</evidence>
<protein>
    <recommendedName>
        <fullName evidence="5">SGNH hydrolase-type esterase domain-containing protein</fullName>
    </recommendedName>
</protein>
<reference evidence="3" key="1">
    <citation type="submission" date="2019-07" db="EMBL/GenBank/DDBJ databases">
        <authorList>
            <person name="Dittberner H."/>
        </authorList>
    </citation>
    <scope>NUCLEOTIDE SEQUENCE [LARGE SCALE GENOMIC DNA]</scope>
</reference>
<keyword evidence="2" id="KW-0732">Signal</keyword>
<comment type="similarity">
    <text evidence="1">Belongs to the 'GDSL' lipolytic enzyme family.</text>
</comment>
<dbReference type="CDD" id="cd01837">
    <property type="entry name" value="SGNH_plant_lipase_like"/>
    <property type="match status" value="1"/>
</dbReference>
<dbReference type="Gene3D" id="3.40.50.1110">
    <property type="entry name" value="SGNH hydrolase"/>
    <property type="match status" value="2"/>
</dbReference>
<dbReference type="PROSITE" id="PS01098">
    <property type="entry name" value="LIPASE_GDSL_SER"/>
    <property type="match status" value="1"/>
</dbReference>
<accession>A0A565ATQ5</accession>
<feature type="signal peptide" evidence="2">
    <location>
        <begin position="1"/>
        <end position="16"/>
    </location>
</feature>
<evidence type="ECO:0000313" key="4">
    <source>
        <dbReference type="Proteomes" id="UP000489600"/>
    </source>
</evidence>
<dbReference type="Proteomes" id="UP000489600">
    <property type="component" value="Unassembled WGS sequence"/>
</dbReference>
<dbReference type="InterPro" id="IPR001087">
    <property type="entry name" value="GDSL"/>
</dbReference>
<evidence type="ECO:0000256" key="1">
    <source>
        <dbReference type="ARBA" id="ARBA00008668"/>
    </source>
</evidence>
<dbReference type="Pfam" id="PF00657">
    <property type="entry name" value="Lipase_GDSL"/>
    <property type="match status" value="1"/>
</dbReference>
<organism evidence="3 4">
    <name type="scientific">Arabis nemorensis</name>
    <dbReference type="NCBI Taxonomy" id="586526"/>
    <lineage>
        <taxon>Eukaryota</taxon>
        <taxon>Viridiplantae</taxon>
        <taxon>Streptophyta</taxon>
        <taxon>Embryophyta</taxon>
        <taxon>Tracheophyta</taxon>
        <taxon>Spermatophyta</taxon>
        <taxon>Magnoliopsida</taxon>
        <taxon>eudicotyledons</taxon>
        <taxon>Gunneridae</taxon>
        <taxon>Pentapetalae</taxon>
        <taxon>rosids</taxon>
        <taxon>malvids</taxon>
        <taxon>Brassicales</taxon>
        <taxon>Brassicaceae</taxon>
        <taxon>Arabideae</taxon>
        <taxon>Arabis</taxon>
    </lineage>
</organism>
<dbReference type="PANTHER" id="PTHR45642:SF52">
    <property type="entry name" value="GDSL-LIKE LIPASE_ACYLHYDROLASE"/>
    <property type="match status" value="1"/>
</dbReference>
<evidence type="ECO:0000313" key="3">
    <source>
        <dbReference type="EMBL" id="VVA92284.1"/>
    </source>
</evidence>
<dbReference type="GO" id="GO:0006629">
    <property type="term" value="P:lipid metabolic process"/>
    <property type="evidence" value="ECO:0007669"/>
    <property type="project" value="InterPro"/>
</dbReference>
<comment type="caution">
    <text evidence="3">The sequence shown here is derived from an EMBL/GenBank/DDBJ whole genome shotgun (WGS) entry which is preliminary data.</text>
</comment>
<dbReference type="InterPro" id="IPR036514">
    <property type="entry name" value="SGNH_hydro_sf"/>
</dbReference>
<dbReference type="EMBL" id="CABITT030000001">
    <property type="protein sequence ID" value="VVA92284.1"/>
    <property type="molecule type" value="Genomic_DNA"/>
</dbReference>
<dbReference type="InterPro" id="IPR008265">
    <property type="entry name" value="Lipase_GDSL_AS"/>
</dbReference>